<sequence>MTALATIWGVAALFLVVVMSVAWLVQKRTGQGGWADAFWSLGLGAAGVGVALFPIDGAAPSLRQYLAALLIGLWGLRLGSHIAVRAAHEEREDARYARLREDWGAGFQVKMFGFLMLQAGAAAFLALSVMAAARNPAPGLTLQDALATLIFVGALVGEAVSDRQLAAFKRNPANKGGVCDVGLWAWSRHPNYFFEWVSWCAWPVFAINLSGEWPWGWLALTGPAYMYWLLTKVSGVPLLEEHMRQSRPKAFEAYAARTSAFFPRPPRR</sequence>
<dbReference type="Pfam" id="PF06966">
    <property type="entry name" value="DUF1295"/>
    <property type="match status" value="1"/>
</dbReference>
<dbReference type="Gene3D" id="1.20.120.1630">
    <property type="match status" value="1"/>
</dbReference>
<dbReference type="PANTHER" id="PTHR32251">
    <property type="entry name" value="3-OXO-5-ALPHA-STEROID 4-DEHYDROGENASE"/>
    <property type="match status" value="1"/>
</dbReference>
<dbReference type="InterPro" id="IPR010721">
    <property type="entry name" value="UstE-like"/>
</dbReference>
<accession>A0A0B4CDG2</accession>
<dbReference type="GO" id="GO:0016020">
    <property type="term" value="C:membrane"/>
    <property type="evidence" value="ECO:0007669"/>
    <property type="project" value="TreeGrafter"/>
</dbReference>
<name>A0A0B4CDG2_9CAUL</name>
<evidence type="ECO:0000313" key="2">
    <source>
        <dbReference type="EMBL" id="KIC59264.1"/>
    </source>
</evidence>
<dbReference type="Proteomes" id="UP000031166">
    <property type="component" value="Unassembled WGS sequence"/>
</dbReference>
<feature type="transmembrane region" description="Helical" evidence="1">
    <location>
        <begin position="6"/>
        <end position="25"/>
    </location>
</feature>
<reference evidence="2 3" key="1">
    <citation type="submission" date="2014-12" db="EMBL/GenBank/DDBJ databases">
        <title>Genome sequencing of Brevundimonas nasdae TPW30.</title>
        <authorList>
            <person name="Tan P.W."/>
            <person name="Chan K.-G."/>
        </authorList>
    </citation>
    <scope>NUCLEOTIDE SEQUENCE [LARGE SCALE GENOMIC DNA]</scope>
    <source>
        <strain evidence="2 3">TPW30</strain>
    </source>
</reference>
<keyword evidence="1" id="KW-0812">Transmembrane</keyword>
<feature type="transmembrane region" description="Helical" evidence="1">
    <location>
        <begin position="67"/>
        <end position="88"/>
    </location>
</feature>
<gene>
    <name evidence="2" type="ORF">RM53_05915</name>
</gene>
<evidence type="ECO:0000313" key="3">
    <source>
        <dbReference type="Proteomes" id="UP000031166"/>
    </source>
</evidence>
<feature type="transmembrane region" description="Helical" evidence="1">
    <location>
        <begin position="37"/>
        <end position="55"/>
    </location>
</feature>
<dbReference type="PANTHER" id="PTHR32251:SF17">
    <property type="entry name" value="STEROID 5-ALPHA REDUCTASE C-TERMINAL DOMAIN-CONTAINING PROTEIN"/>
    <property type="match status" value="1"/>
</dbReference>
<organism evidence="2 3">
    <name type="scientific">Brevundimonas nasdae</name>
    <dbReference type="NCBI Taxonomy" id="172043"/>
    <lineage>
        <taxon>Bacteria</taxon>
        <taxon>Pseudomonadati</taxon>
        <taxon>Pseudomonadota</taxon>
        <taxon>Alphaproteobacteria</taxon>
        <taxon>Caulobacterales</taxon>
        <taxon>Caulobacteraceae</taxon>
        <taxon>Brevundimonas</taxon>
    </lineage>
</organism>
<keyword evidence="1" id="KW-1133">Transmembrane helix</keyword>
<feature type="transmembrane region" description="Helical" evidence="1">
    <location>
        <begin position="145"/>
        <end position="161"/>
    </location>
</feature>
<dbReference type="AlphaFoldDB" id="A0A0B4CDG2"/>
<dbReference type="STRING" id="172043.RM53_05915"/>
<evidence type="ECO:0000256" key="1">
    <source>
        <dbReference type="SAM" id="Phobius"/>
    </source>
</evidence>
<proteinExistence type="predicted"/>
<dbReference type="EMBL" id="JWSY01000008">
    <property type="protein sequence ID" value="KIC59264.1"/>
    <property type="molecule type" value="Genomic_DNA"/>
</dbReference>
<keyword evidence="1" id="KW-0472">Membrane</keyword>
<feature type="transmembrane region" description="Helical" evidence="1">
    <location>
        <begin position="109"/>
        <end position="133"/>
    </location>
</feature>
<protein>
    <submittedName>
        <fullName evidence="2">Membrane protein</fullName>
    </submittedName>
</protein>
<comment type="caution">
    <text evidence="2">The sequence shown here is derived from an EMBL/GenBank/DDBJ whole genome shotgun (WGS) entry which is preliminary data.</text>
</comment>